<dbReference type="CDD" id="cd00761">
    <property type="entry name" value="Glyco_tranf_GTA_type"/>
    <property type="match status" value="1"/>
</dbReference>
<dbReference type="Proteomes" id="UP000248090">
    <property type="component" value="Unassembled WGS sequence"/>
</dbReference>
<proteinExistence type="predicted"/>
<comment type="caution">
    <text evidence="1">The sequence shown here is derived from an EMBL/GenBank/DDBJ whole genome shotgun (WGS) entry which is preliminary data.</text>
</comment>
<dbReference type="RefSeq" id="WP_110186705.1">
    <property type="nucleotide sequence ID" value="NZ_CP177354.1"/>
</dbReference>
<dbReference type="EMBL" id="LAPT01000028">
    <property type="protein sequence ID" value="PXF31979.1"/>
    <property type="molecule type" value="Genomic_DNA"/>
</dbReference>
<reference evidence="1 2" key="1">
    <citation type="submission" date="2015-03" db="EMBL/GenBank/DDBJ databases">
        <authorList>
            <person name="Krishnan R."/>
            <person name="Midha S."/>
            <person name="Patil P.B."/>
            <person name="Rameshkumar N."/>
        </authorList>
    </citation>
    <scope>NUCLEOTIDE SEQUENCE [LARGE SCALE GENOMIC DNA]</scope>
    <source>
        <strain evidence="1 2">L1E11</strain>
    </source>
</reference>
<accession>A0ABX5M0Q8</accession>
<dbReference type="Pfam" id="PF13704">
    <property type="entry name" value="Glyco_tranf_2_4"/>
    <property type="match status" value="1"/>
</dbReference>
<keyword evidence="2" id="KW-1185">Reference proteome</keyword>
<gene>
    <name evidence="1" type="ORF">WH50_07180</name>
</gene>
<name>A0ABX5M0Q8_9GAMM</name>
<dbReference type="Gene3D" id="3.90.550.10">
    <property type="entry name" value="Spore Coat Polysaccharide Biosynthesis Protein SpsA, Chain A"/>
    <property type="match status" value="1"/>
</dbReference>
<evidence type="ECO:0000313" key="2">
    <source>
        <dbReference type="Proteomes" id="UP000248090"/>
    </source>
</evidence>
<dbReference type="SUPFAM" id="SSF53448">
    <property type="entry name" value="Nucleotide-diphospho-sugar transferases"/>
    <property type="match status" value="1"/>
</dbReference>
<sequence>MSLQAKLLPNIKLVAVAKDEAPYLADWIFHHLYFGFSAIDIHINRTTDNSEEILRSIRSRFPSVNFYYNDWVDQVSDAVSTKIQQISYAQSFHNNKNHYDYILFLDIDEYWTPKDFETPITSHLQHLGKNLPVAYEWLCEFGSNDNFTSLQSEFKCFQNGLVKTLLPSNTEIKFFRCHVPVYAKPTTTLLANGNEFIPESNNPQILQRSKVSVKDAYIIHRMFRSELEYLSSLYRGNPENNSLLKLNRQGGFERDRHDSINVMLPAEAFEKYSLERERFIKLLSLDHLITSAQEMVTSRAQKSIDEIPKSLAVSRNQTYAVLKGINDIRVKDKITAFEASIQLTPNQIDEKSEERSFASEIKNKIKNKLFS</sequence>
<organism evidence="1 2">
    <name type="scientific">Pokkaliibacter plantistimulans</name>
    <dbReference type="NCBI Taxonomy" id="1635171"/>
    <lineage>
        <taxon>Bacteria</taxon>
        <taxon>Pseudomonadati</taxon>
        <taxon>Pseudomonadota</taxon>
        <taxon>Gammaproteobacteria</taxon>
        <taxon>Oceanospirillales</taxon>
        <taxon>Balneatrichaceae</taxon>
        <taxon>Pokkaliibacter</taxon>
    </lineage>
</organism>
<dbReference type="InterPro" id="IPR029044">
    <property type="entry name" value="Nucleotide-diphossugar_trans"/>
</dbReference>
<evidence type="ECO:0000313" key="1">
    <source>
        <dbReference type="EMBL" id="PXF31979.1"/>
    </source>
</evidence>
<evidence type="ECO:0008006" key="3">
    <source>
        <dbReference type="Google" id="ProtNLM"/>
    </source>
</evidence>
<protein>
    <recommendedName>
        <fullName evidence="3">Glycosyl transferase family 2</fullName>
    </recommendedName>
</protein>